<keyword evidence="1 2" id="KW-0647">Proteasome</keyword>
<dbReference type="EMBL" id="CATOUU010000341">
    <property type="protein sequence ID" value="CAI9925292.1"/>
    <property type="molecule type" value="Genomic_DNA"/>
</dbReference>
<evidence type="ECO:0000259" key="3">
    <source>
        <dbReference type="PROSITE" id="PS00388"/>
    </source>
</evidence>
<protein>
    <recommendedName>
        <fullName evidence="2">Proteasome subunit alpha type</fullName>
    </recommendedName>
</protein>
<comment type="similarity">
    <text evidence="2">Belongs to the peptidase T1A family.</text>
</comment>
<dbReference type="PROSITE" id="PS00388">
    <property type="entry name" value="PROTEASOME_ALPHA_1"/>
    <property type="match status" value="1"/>
</dbReference>
<dbReference type="GO" id="GO:0005634">
    <property type="term" value="C:nucleus"/>
    <property type="evidence" value="ECO:0007669"/>
    <property type="project" value="UniProtKB-SubCell"/>
</dbReference>
<dbReference type="GO" id="GO:0006511">
    <property type="term" value="P:ubiquitin-dependent protein catabolic process"/>
    <property type="evidence" value="ECO:0007669"/>
    <property type="project" value="InterPro"/>
</dbReference>
<dbReference type="EMBL" id="CAXDID020000133">
    <property type="protein sequence ID" value="CAL6036234.1"/>
    <property type="molecule type" value="Genomic_DNA"/>
</dbReference>
<proteinExistence type="inferred from homology"/>
<dbReference type="SMART" id="SM00948">
    <property type="entry name" value="Proteasome_A_N"/>
    <property type="match status" value="1"/>
</dbReference>
<organism evidence="4">
    <name type="scientific">Hexamita inflata</name>
    <dbReference type="NCBI Taxonomy" id="28002"/>
    <lineage>
        <taxon>Eukaryota</taxon>
        <taxon>Metamonada</taxon>
        <taxon>Diplomonadida</taxon>
        <taxon>Hexamitidae</taxon>
        <taxon>Hexamitinae</taxon>
        <taxon>Hexamita</taxon>
    </lineage>
</organism>
<name>A0AA86NU66_9EUKA</name>
<dbReference type="Gene3D" id="3.60.20.10">
    <property type="entry name" value="Glutamine Phosphoribosylpyrophosphate, subunit 1, domain 1"/>
    <property type="match status" value="1"/>
</dbReference>
<dbReference type="AlphaFoldDB" id="A0AA86NU66"/>
<sequence>MSKEAGFDQALTVFSPEGRLYQIEYAFEAVQQSRLCGVALRCSDGIIFISQLPTFDRLQDSSRTSFVHKVNQNCSCLVAGRTADGRRLVDRLRSEAQDFYSQFGYQPTADIAAERIADVIQVVTQEASLRPYGNVLFIGGWDNENNKPLLYRVDPAGACVGIRGYAVGFKGTEMNDYLVGKKGEFGNCEQGVKVGLSLFQKYVSQSLIGDDVEVWVGKEAGFAKVNAKDVDDILEGLKIE</sequence>
<evidence type="ECO:0000313" key="11">
    <source>
        <dbReference type="Proteomes" id="UP001642409"/>
    </source>
</evidence>
<comment type="caution">
    <text evidence="4">The sequence shown here is derived from an EMBL/GenBank/DDBJ whole genome shotgun (WGS) entry which is preliminary data.</text>
</comment>
<dbReference type="Pfam" id="PF10584">
    <property type="entry name" value="Proteasome_A_N"/>
    <property type="match status" value="1"/>
</dbReference>
<feature type="domain" description="Proteasome alpha-type subunits" evidence="3">
    <location>
        <begin position="7"/>
        <end position="29"/>
    </location>
</feature>
<keyword evidence="2" id="KW-0539">Nucleus</keyword>
<gene>
    <name evidence="4" type="ORF">HINF_LOCUS12937</name>
    <name evidence="7" type="ORF">HINF_LOCUS20714</name>
    <name evidence="8" type="ORF">HINF_LOCUS21029</name>
    <name evidence="9" type="ORF">HINF_LOCUS31036</name>
    <name evidence="10" type="ORF">HINF_LOCUS36313</name>
    <name evidence="5" type="ORF">HINF_LOCUS41804</name>
    <name evidence="6" type="ORF">HINF_LOCUS50900</name>
</gene>
<evidence type="ECO:0000313" key="9">
    <source>
        <dbReference type="EMBL" id="CAL6026841.1"/>
    </source>
</evidence>
<evidence type="ECO:0000256" key="1">
    <source>
        <dbReference type="ARBA" id="ARBA00022942"/>
    </source>
</evidence>
<comment type="subcellular location">
    <subcellularLocation>
        <location evidence="2">Cytoplasm</location>
    </subcellularLocation>
    <subcellularLocation>
        <location evidence="2">Nucleus</location>
    </subcellularLocation>
</comment>
<accession>A0AA86NU66</accession>
<evidence type="ECO:0000313" key="7">
    <source>
        <dbReference type="EMBL" id="CAL6007603.1"/>
    </source>
</evidence>
<evidence type="ECO:0000256" key="2">
    <source>
        <dbReference type="RuleBase" id="RU000551"/>
    </source>
</evidence>
<evidence type="ECO:0000313" key="4">
    <source>
        <dbReference type="EMBL" id="CAI9925292.1"/>
    </source>
</evidence>
<reference evidence="7 11" key="2">
    <citation type="submission" date="2024-07" db="EMBL/GenBank/DDBJ databases">
        <authorList>
            <person name="Akdeniz Z."/>
        </authorList>
    </citation>
    <scope>NUCLEOTIDE SEQUENCE [LARGE SCALE GENOMIC DNA]</scope>
</reference>
<dbReference type="Pfam" id="PF00227">
    <property type="entry name" value="Proteasome"/>
    <property type="match status" value="1"/>
</dbReference>
<evidence type="ECO:0000313" key="5">
    <source>
        <dbReference type="EMBL" id="CAI9954159.1"/>
    </source>
</evidence>
<dbReference type="Proteomes" id="UP001642409">
    <property type="component" value="Unassembled WGS sequence"/>
</dbReference>
<dbReference type="EMBL" id="CAXDID020000056">
    <property type="protein sequence ID" value="CAL6007603.1"/>
    <property type="molecule type" value="Genomic_DNA"/>
</dbReference>
<dbReference type="EMBL" id="CATOUU010000967">
    <property type="protein sequence ID" value="CAI9963255.1"/>
    <property type="molecule type" value="Genomic_DNA"/>
</dbReference>
<keyword evidence="2" id="KW-0963">Cytoplasm</keyword>
<keyword evidence="11" id="KW-1185">Reference proteome</keyword>
<evidence type="ECO:0000313" key="10">
    <source>
        <dbReference type="EMBL" id="CAL6036234.1"/>
    </source>
</evidence>
<dbReference type="PANTHER" id="PTHR11599">
    <property type="entry name" value="PROTEASOME SUBUNIT ALPHA/BETA"/>
    <property type="match status" value="1"/>
</dbReference>
<dbReference type="GO" id="GO:0019773">
    <property type="term" value="C:proteasome core complex, alpha-subunit complex"/>
    <property type="evidence" value="ECO:0007669"/>
    <property type="project" value="InterPro"/>
</dbReference>
<dbReference type="InterPro" id="IPR001353">
    <property type="entry name" value="Proteasome_sua/b"/>
</dbReference>
<dbReference type="InterPro" id="IPR050115">
    <property type="entry name" value="Proteasome_alpha"/>
</dbReference>
<reference evidence="4" key="1">
    <citation type="submission" date="2023-06" db="EMBL/GenBank/DDBJ databases">
        <authorList>
            <person name="Kurt Z."/>
        </authorList>
    </citation>
    <scope>NUCLEOTIDE SEQUENCE</scope>
</reference>
<evidence type="ECO:0000313" key="6">
    <source>
        <dbReference type="EMBL" id="CAI9963255.1"/>
    </source>
</evidence>
<dbReference type="EMBL" id="CAXDID020000103">
    <property type="protein sequence ID" value="CAL6026841.1"/>
    <property type="molecule type" value="Genomic_DNA"/>
</dbReference>
<dbReference type="EMBL" id="CATOUU010000845">
    <property type="protein sequence ID" value="CAI9954159.1"/>
    <property type="molecule type" value="Genomic_DNA"/>
</dbReference>
<dbReference type="GO" id="GO:0005737">
    <property type="term" value="C:cytoplasm"/>
    <property type="evidence" value="ECO:0007669"/>
    <property type="project" value="UniProtKB-SubCell"/>
</dbReference>
<dbReference type="InterPro" id="IPR029055">
    <property type="entry name" value="Ntn_hydrolases_N"/>
</dbReference>
<dbReference type="InterPro" id="IPR000426">
    <property type="entry name" value="Proteasome_asu_N"/>
</dbReference>
<evidence type="ECO:0000313" key="8">
    <source>
        <dbReference type="EMBL" id="CAL6008255.1"/>
    </source>
</evidence>
<dbReference type="EMBL" id="CAXDID020000057">
    <property type="protein sequence ID" value="CAL6008255.1"/>
    <property type="molecule type" value="Genomic_DNA"/>
</dbReference>
<dbReference type="SUPFAM" id="SSF56235">
    <property type="entry name" value="N-terminal nucleophile aminohydrolases (Ntn hydrolases)"/>
    <property type="match status" value="1"/>
</dbReference>
<comment type="subunit">
    <text evidence="2">The 26S proteasome consists of a 20S proteasome core and two 19S regulatory subunits.</text>
</comment>